<dbReference type="GO" id="GO:0005524">
    <property type="term" value="F:ATP binding"/>
    <property type="evidence" value="ECO:0007669"/>
    <property type="project" value="UniProtKB-KW"/>
</dbReference>
<dbReference type="EMBL" id="CP050066">
    <property type="protein sequence ID" value="QIP05530.1"/>
    <property type="molecule type" value="Genomic_DNA"/>
</dbReference>
<evidence type="ECO:0000259" key="6">
    <source>
        <dbReference type="PROSITE" id="PS50893"/>
    </source>
</evidence>
<dbReference type="SUPFAM" id="SSF52540">
    <property type="entry name" value="P-loop containing nucleoside triphosphate hydrolases"/>
    <property type="match status" value="1"/>
</dbReference>
<dbReference type="Proteomes" id="UP000500895">
    <property type="component" value="Chromosome"/>
</dbReference>
<organism evidence="7 8">
    <name type="scientific">Bradyrhizobium symbiodeficiens</name>
    <dbReference type="NCBI Taxonomy" id="1404367"/>
    <lineage>
        <taxon>Bacteria</taxon>
        <taxon>Pseudomonadati</taxon>
        <taxon>Pseudomonadota</taxon>
        <taxon>Alphaproteobacteria</taxon>
        <taxon>Hyphomicrobiales</taxon>
        <taxon>Nitrobacteraceae</taxon>
        <taxon>Bradyrhizobium</taxon>
    </lineage>
</organism>
<dbReference type="Pfam" id="PF00005">
    <property type="entry name" value="ABC_tran"/>
    <property type="match status" value="1"/>
</dbReference>
<evidence type="ECO:0000256" key="5">
    <source>
        <dbReference type="ARBA" id="ARBA00024722"/>
    </source>
</evidence>
<dbReference type="InterPro" id="IPR027417">
    <property type="entry name" value="P-loop_NTPase"/>
</dbReference>
<protein>
    <submittedName>
        <fullName evidence="7">Polysaccharide ABC transporter ATP-binding protein</fullName>
    </submittedName>
</protein>
<gene>
    <name evidence="7" type="ORF">HAV00_04355</name>
</gene>
<feature type="domain" description="ABC transporter" evidence="6">
    <location>
        <begin position="50"/>
        <end position="272"/>
    </location>
</feature>
<sequence>MSENAIIVEGLSKTYLIGHRRSGGQFKYKALRDVIGQEIRNFARKAGDVARGRQIVQGDEVEEFHALSDVSFTVKQGEVLGIVGRNGAGKSTLLKILSRITEPSQGRITLHGRISSLLEVGTGFHPELTGRENIFLNGAVLGMTRREILRKFDEIVAFAEVDRFLDTPVKHYSSGMYVRLAFAVAAHLEPEILIVDEVLAVGDVEFQKKCLGKMNEVSRSAGRTVLFVSHNMDAIRNLCSRAIMFEAGRVRQVGDTDSVVSAYLNRRSLGPQVIELAGKMEPANFAEKVRPVALKPLGSTEGWLIPFGDELALELTLDVNPGVRQVELAIGIRDASDFELVTLTSYAEPTHLQVHGGLNTFRITFERLRLLPRQYSLVMTIGAGRGFEAHIPDAASFEIVANAKAAQVNAEGIRGAILASTTITATS</sequence>
<evidence type="ECO:0000256" key="3">
    <source>
        <dbReference type="ARBA" id="ARBA00022741"/>
    </source>
</evidence>
<keyword evidence="4 7" id="KW-0067">ATP-binding</keyword>
<dbReference type="PANTHER" id="PTHR46743">
    <property type="entry name" value="TEICHOIC ACIDS EXPORT ATP-BINDING PROTEIN TAGH"/>
    <property type="match status" value="1"/>
</dbReference>
<evidence type="ECO:0000256" key="2">
    <source>
        <dbReference type="ARBA" id="ARBA00022448"/>
    </source>
</evidence>
<comment type="function">
    <text evidence="5">Involved in beta-(1--&gt;2)glucan export. Transmembrane domains (TMD) form a pore in the inner membrane and the ATP-binding domain (NBD) is responsible for energy generation.</text>
</comment>
<dbReference type="PANTHER" id="PTHR46743:SF2">
    <property type="entry name" value="TEICHOIC ACIDS EXPORT ATP-BINDING PROTEIN TAGH"/>
    <property type="match status" value="1"/>
</dbReference>
<reference evidence="7 8" key="1">
    <citation type="journal article" date="2020" name="Int. J. Syst. Evol. Microbiol.">
        <title>Description and complete genome sequences of Bradyrhizobium symbiodeficiens sp. nov., a non-symbiotic bacterium associated with legumes native to Canada.</title>
        <authorList>
            <person name="Bromfield E.S.P."/>
            <person name="Cloutier S."/>
            <person name="Nguyen H.D.T."/>
        </authorList>
    </citation>
    <scope>NUCLEOTIDE SEQUENCE [LARGE SCALE GENOMIC DNA]</scope>
    <source>
        <strain evidence="7 8">101S1MB</strain>
    </source>
</reference>
<keyword evidence="2" id="KW-0813">Transport</keyword>
<evidence type="ECO:0000313" key="7">
    <source>
        <dbReference type="EMBL" id="QIP05530.1"/>
    </source>
</evidence>
<dbReference type="Gene3D" id="3.40.50.300">
    <property type="entry name" value="P-loop containing nucleotide triphosphate hydrolases"/>
    <property type="match status" value="1"/>
</dbReference>
<dbReference type="GO" id="GO:0016020">
    <property type="term" value="C:membrane"/>
    <property type="evidence" value="ECO:0007669"/>
    <property type="project" value="InterPro"/>
</dbReference>
<evidence type="ECO:0000313" key="8">
    <source>
        <dbReference type="Proteomes" id="UP000500895"/>
    </source>
</evidence>
<dbReference type="CDD" id="cd03220">
    <property type="entry name" value="ABC_KpsT_Wzt"/>
    <property type="match status" value="1"/>
</dbReference>
<dbReference type="RefSeq" id="WP_166466870.1">
    <property type="nucleotide sequence ID" value="NZ_CP050066.2"/>
</dbReference>
<name>A0A6G8ZZA7_9BRAD</name>
<dbReference type="InterPro" id="IPR050683">
    <property type="entry name" value="Bact_Polysacc_Export_ATP-bd"/>
</dbReference>
<evidence type="ECO:0000256" key="1">
    <source>
        <dbReference type="ARBA" id="ARBA00005417"/>
    </source>
</evidence>
<dbReference type="PROSITE" id="PS50893">
    <property type="entry name" value="ABC_TRANSPORTER_2"/>
    <property type="match status" value="1"/>
</dbReference>
<accession>A0A6G8ZZA7</accession>
<dbReference type="InterPro" id="IPR003439">
    <property type="entry name" value="ABC_transporter-like_ATP-bd"/>
</dbReference>
<dbReference type="GO" id="GO:0140359">
    <property type="term" value="F:ABC-type transporter activity"/>
    <property type="evidence" value="ECO:0007669"/>
    <property type="project" value="InterPro"/>
</dbReference>
<dbReference type="InterPro" id="IPR015860">
    <property type="entry name" value="ABC_transpr_TagH-like"/>
</dbReference>
<evidence type="ECO:0000256" key="4">
    <source>
        <dbReference type="ARBA" id="ARBA00022840"/>
    </source>
</evidence>
<dbReference type="AlphaFoldDB" id="A0A6G8ZZA7"/>
<dbReference type="GO" id="GO:0016887">
    <property type="term" value="F:ATP hydrolysis activity"/>
    <property type="evidence" value="ECO:0007669"/>
    <property type="project" value="InterPro"/>
</dbReference>
<dbReference type="SMART" id="SM00382">
    <property type="entry name" value="AAA"/>
    <property type="match status" value="1"/>
</dbReference>
<comment type="similarity">
    <text evidence="1">Belongs to the ABC transporter superfamily.</text>
</comment>
<proteinExistence type="inferred from homology"/>
<keyword evidence="3" id="KW-0547">Nucleotide-binding</keyword>
<dbReference type="InterPro" id="IPR003593">
    <property type="entry name" value="AAA+_ATPase"/>
</dbReference>